<feature type="chain" id="PRO_5026014457" evidence="5">
    <location>
        <begin position="23"/>
        <end position="870"/>
    </location>
</feature>
<dbReference type="SMART" id="SM00369">
    <property type="entry name" value="LRR_TYP"/>
    <property type="match status" value="5"/>
</dbReference>
<dbReference type="InterPro" id="IPR001611">
    <property type="entry name" value="Leu-rich_rpt"/>
</dbReference>
<keyword evidence="4" id="KW-1133">Transmembrane helix</keyword>
<accession>A0A6G1B646</accession>
<comment type="caution">
    <text evidence="6">The sequence shown here is derived from an EMBL/GenBank/DDBJ whole genome shotgun (WGS) entry which is preliminary data.</text>
</comment>
<dbReference type="SUPFAM" id="SSF52058">
    <property type="entry name" value="L domain-like"/>
    <property type="match status" value="1"/>
</dbReference>
<dbReference type="InterPro" id="IPR032675">
    <property type="entry name" value="LRR_dom_sf"/>
</dbReference>
<feature type="region of interest" description="Disordered" evidence="3">
    <location>
        <begin position="840"/>
        <end position="870"/>
    </location>
</feature>
<dbReference type="Proteomes" id="UP000475037">
    <property type="component" value="Unassembled WGS sequence"/>
</dbReference>
<evidence type="ECO:0000313" key="6">
    <source>
        <dbReference type="EMBL" id="KAF0883244.1"/>
    </source>
</evidence>
<dbReference type="AlphaFoldDB" id="A0A6G1B646"/>
<feature type="region of interest" description="Disordered" evidence="3">
    <location>
        <begin position="318"/>
        <end position="364"/>
    </location>
</feature>
<dbReference type="EMBL" id="VOAJ01002273">
    <property type="protein sequence ID" value="KAF0883244.1"/>
    <property type="molecule type" value="Genomic_DNA"/>
</dbReference>
<protein>
    <submittedName>
        <fullName evidence="6">LRC66 protein</fullName>
    </submittedName>
</protein>
<feature type="signal peptide" evidence="5">
    <location>
        <begin position="1"/>
        <end position="22"/>
    </location>
</feature>
<evidence type="ECO:0000256" key="4">
    <source>
        <dbReference type="SAM" id="Phobius"/>
    </source>
</evidence>
<gene>
    <name evidence="6" type="primary">Lrrc66</name>
    <name evidence="6" type="ORF">FOF47_R21096</name>
</gene>
<feature type="compositionally biased region" description="Low complexity" evidence="3">
    <location>
        <begin position="693"/>
        <end position="702"/>
    </location>
</feature>
<dbReference type="PANTHER" id="PTHR24366">
    <property type="entry name" value="IG(IMMUNOGLOBULIN) AND LRR(LEUCINE RICH REPEAT) DOMAINS"/>
    <property type="match status" value="1"/>
</dbReference>
<keyword evidence="2" id="KW-0677">Repeat</keyword>
<evidence type="ECO:0000256" key="5">
    <source>
        <dbReference type="SAM" id="SignalP"/>
    </source>
</evidence>
<organism evidence="6 7">
    <name type="scientific">Crocuta crocuta</name>
    <name type="common">Spotted hyena</name>
    <dbReference type="NCBI Taxonomy" id="9678"/>
    <lineage>
        <taxon>Eukaryota</taxon>
        <taxon>Metazoa</taxon>
        <taxon>Chordata</taxon>
        <taxon>Craniata</taxon>
        <taxon>Vertebrata</taxon>
        <taxon>Euteleostomi</taxon>
        <taxon>Mammalia</taxon>
        <taxon>Eutheria</taxon>
        <taxon>Laurasiatheria</taxon>
        <taxon>Carnivora</taxon>
        <taxon>Feliformia</taxon>
        <taxon>Hyaenidae</taxon>
        <taxon>Crocuta</taxon>
    </lineage>
</organism>
<dbReference type="PANTHER" id="PTHR24366:SF156">
    <property type="entry name" value="LEUCINE-RICH REPEAT-CONTAINING PROTEIN 66"/>
    <property type="match status" value="1"/>
</dbReference>
<feature type="compositionally biased region" description="Basic and acidic residues" evidence="3">
    <location>
        <begin position="703"/>
        <end position="723"/>
    </location>
</feature>
<feature type="region of interest" description="Disordered" evidence="3">
    <location>
        <begin position="287"/>
        <end position="306"/>
    </location>
</feature>
<keyword evidence="1" id="KW-0433">Leucine-rich repeat</keyword>
<evidence type="ECO:0000256" key="1">
    <source>
        <dbReference type="ARBA" id="ARBA00022614"/>
    </source>
</evidence>
<dbReference type="Gene3D" id="3.80.10.10">
    <property type="entry name" value="Ribonuclease Inhibitor"/>
    <property type="match status" value="1"/>
</dbReference>
<feature type="region of interest" description="Disordered" evidence="3">
    <location>
        <begin position="553"/>
        <end position="745"/>
    </location>
</feature>
<dbReference type="PROSITE" id="PS51450">
    <property type="entry name" value="LRR"/>
    <property type="match status" value="2"/>
</dbReference>
<feature type="region of interest" description="Disordered" evidence="3">
    <location>
        <begin position="446"/>
        <end position="489"/>
    </location>
</feature>
<reference evidence="6 7" key="1">
    <citation type="submission" date="2019-11" db="EMBL/GenBank/DDBJ databases">
        <authorList>
            <person name="Yang C."/>
            <person name="Li F."/>
        </authorList>
    </citation>
    <scope>NUCLEOTIDE SEQUENCE [LARGE SCALE GENOMIC DNA]</scope>
    <source>
        <strain evidence="6">KB4526</strain>
        <tissue evidence="6">Muscle</tissue>
    </source>
</reference>
<feature type="non-terminal residue" evidence="6">
    <location>
        <position position="870"/>
    </location>
</feature>
<feature type="compositionally biased region" description="Basic and acidic residues" evidence="3">
    <location>
        <begin position="588"/>
        <end position="597"/>
    </location>
</feature>
<feature type="region of interest" description="Disordered" evidence="3">
    <location>
        <begin position="764"/>
        <end position="784"/>
    </location>
</feature>
<dbReference type="InterPro" id="IPR003591">
    <property type="entry name" value="Leu-rich_rpt_typical-subtyp"/>
</dbReference>
<keyword evidence="4" id="KW-0472">Membrane</keyword>
<feature type="compositionally biased region" description="Basic and acidic residues" evidence="3">
    <location>
        <begin position="472"/>
        <end position="489"/>
    </location>
</feature>
<feature type="transmembrane region" description="Helical" evidence="4">
    <location>
        <begin position="369"/>
        <end position="395"/>
    </location>
</feature>
<name>A0A6G1B646_CROCR</name>
<proteinExistence type="predicted"/>
<feature type="region of interest" description="Disordered" evidence="3">
    <location>
        <begin position="405"/>
        <end position="430"/>
    </location>
</feature>
<feature type="compositionally biased region" description="Basic residues" evidence="3">
    <location>
        <begin position="347"/>
        <end position="358"/>
    </location>
</feature>
<dbReference type="Pfam" id="PF00560">
    <property type="entry name" value="LRR_1"/>
    <property type="match status" value="1"/>
</dbReference>
<keyword evidence="7" id="KW-1185">Reference proteome</keyword>
<dbReference type="Pfam" id="PF13855">
    <property type="entry name" value="LRR_8"/>
    <property type="match status" value="1"/>
</dbReference>
<keyword evidence="5" id="KW-0732">Signal</keyword>
<evidence type="ECO:0000313" key="7">
    <source>
        <dbReference type="Proteomes" id="UP000475037"/>
    </source>
</evidence>
<feature type="non-terminal residue" evidence="6">
    <location>
        <position position="1"/>
    </location>
</feature>
<feature type="compositionally biased region" description="Polar residues" evidence="3">
    <location>
        <begin position="554"/>
        <end position="583"/>
    </location>
</feature>
<feature type="compositionally biased region" description="Basic and acidic residues" evidence="3">
    <location>
        <begin position="857"/>
        <end position="870"/>
    </location>
</feature>
<evidence type="ECO:0000256" key="3">
    <source>
        <dbReference type="SAM" id="MobiDB-lite"/>
    </source>
</evidence>
<sequence>MKNLHFRVVTMLIGLLFTGTMTSPSRKSSISFDSECQRKGYLLTNCSFTGKHDTPVDRPQTAATVDTSANFFRALLQSHIKKEDCSIKHLDLSNHLISQITLSPLAHFHDLEILNLSNNSISSISLDLPSLTSPRWKCHRSSLRHGLPFLKLLILQRNKLSDIPKGLCNLKSLQSLDLSFNGISQIGLSDFRNCSRLENLNLKSNRIFRIHPGAFKDLKKLQQAVDLSNNLLTTILPMMIIALELPHLEVDLAGNRWQCGDSVVAFQNFISESWRRTWNVICSKSTGNEEAPRWTPQSKNSRETHLPLMTMNPTKSLIAGKAKGPQEGGSEHFSSPGKRDPADTHPSGKRSRLPRRARSPADGEAPQNLALAVCLAVFITFFVAFCLGALARPFLDRLWQQRCSRKRPGSDNAYSNEGFCDDMEAAGSTQHPRMDLPLRERQAPAGFDAAAGPGETPGNGRSELGGWQSRGRRGDHGGPGSRNDDVLLSDSKEARSVLRGQSNADYEDVIPAGQDRVYEKDVLGEINYATVAWEDSPSECSVGVPATAGRLRSASGSIHSDSDELNTPVSREMTASPSEMQTRTKARRTAENEKNGDTEWLPSEFSEETQARAGTNLLDAQQPRLTGASAGEGPPREVTLGDPGEMNPSPPVLPSRWGHGLHVTPATMEPEQKHGPSDPQYELESNYDSDEGSLFTLSSTSSDDARNVAEEEAHGEKSHRASEPPEDEDSGVRKDNVTSLEDPEDYSTFQKILGKYENQDDCFEEPLIFGPDSGSYETHLESASNTHTVEDALTLPGSPGNSPFSDEIPGKVTYDYARALQSEAVEWQCSLRDLEFFSVDVSPQTPPCSPEVPSDSGKSDYHERDLDIYT</sequence>
<evidence type="ECO:0000256" key="2">
    <source>
        <dbReference type="ARBA" id="ARBA00022737"/>
    </source>
</evidence>
<keyword evidence="4" id="KW-0812">Transmembrane</keyword>